<organism evidence="3 4">
    <name type="scientific">Eumeta variegata</name>
    <name type="common">Bagworm moth</name>
    <name type="synonym">Eumeta japonica</name>
    <dbReference type="NCBI Taxonomy" id="151549"/>
    <lineage>
        <taxon>Eukaryota</taxon>
        <taxon>Metazoa</taxon>
        <taxon>Ecdysozoa</taxon>
        <taxon>Arthropoda</taxon>
        <taxon>Hexapoda</taxon>
        <taxon>Insecta</taxon>
        <taxon>Pterygota</taxon>
        <taxon>Neoptera</taxon>
        <taxon>Endopterygota</taxon>
        <taxon>Lepidoptera</taxon>
        <taxon>Glossata</taxon>
        <taxon>Ditrysia</taxon>
        <taxon>Tineoidea</taxon>
        <taxon>Psychidae</taxon>
        <taxon>Oiketicinae</taxon>
        <taxon>Eumeta</taxon>
    </lineage>
</organism>
<dbReference type="GO" id="GO:0003676">
    <property type="term" value="F:nucleic acid binding"/>
    <property type="evidence" value="ECO:0007669"/>
    <property type="project" value="InterPro"/>
</dbReference>
<sequence length="485" mass="54630">MGLKPSLSNRRSLESEIQVKSTEDLLSTCLRKQSDKTKLGTGRKNLIKKSDASFRHVVDLPTIALAVKLRIRRFIDLFGGMRCGAGRAGDASLACWCAIGSPVDLCFPRCVYVTFVLKVLPRTKVNYEMVLHKKKRKMIYDVYCFMKREADNNAVDNLKQCMKRTAAATKCSVATVRRIVKSSKDSEFLTVFRTPGKNKRNKQKPITDIDSFDQGVIKRIIHNFHVTEKELPTIDGPTKGNKKPLSKGNRLVIVHAGGEAGFVPNALLTFKAGTKSGDYHDNMNSENYERWLRTKLIPNLPPNSVVIVDNASYHNKQLDAAPTSNTKKVDMQTWLRQKEIQFEESMLKPELYNLIKKYKEQFRKFNIDAILNEAGHAVLRLPPYHPDLNPIEMAWSQIKGYVANKNVSWNLARIADLVNEKVNLMGATEWAKLCTKDDDSESNDDESSSDRSDDDEMATSSTNTASSLGFHVTHDDLMEGVSPLI</sequence>
<evidence type="ECO:0000313" key="3">
    <source>
        <dbReference type="EMBL" id="GBP23220.1"/>
    </source>
</evidence>
<feature type="region of interest" description="Disordered" evidence="1">
    <location>
        <begin position="436"/>
        <end position="467"/>
    </location>
</feature>
<evidence type="ECO:0000256" key="1">
    <source>
        <dbReference type="SAM" id="MobiDB-lite"/>
    </source>
</evidence>
<feature type="compositionally biased region" description="Acidic residues" evidence="1">
    <location>
        <begin position="438"/>
        <end position="457"/>
    </location>
</feature>
<dbReference type="AlphaFoldDB" id="A0A4C1UAU7"/>
<gene>
    <name evidence="3" type="ORF">EVAR_82385_1</name>
</gene>
<evidence type="ECO:0000259" key="2">
    <source>
        <dbReference type="Pfam" id="PF13358"/>
    </source>
</evidence>
<comment type="caution">
    <text evidence="3">The sequence shown here is derived from an EMBL/GenBank/DDBJ whole genome shotgun (WGS) entry which is preliminary data.</text>
</comment>
<accession>A0A4C1UAU7</accession>
<dbReference type="EMBL" id="BGZK01000148">
    <property type="protein sequence ID" value="GBP23220.1"/>
    <property type="molecule type" value="Genomic_DNA"/>
</dbReference>
<dbReference type="Gene3D" id="3.30.420.10">
    <property type="entry name" value="Ribonuclease H-like superfamily/Ribonuclease H"/>
    <property type="match status" value="1"/>
</dbReference>
<dbReference type="InterPro" id="IPR038717">
    <property type="entry name" value="Tc1-like_DDE_dom"/>
</dbReference>
<reference evidence="3 4" key="1">
    <citation type="journal article" date="2019" name="Commun. Biol.">
        <title>The bagworm genome reveals a unique fibroin gene that provides high tensile strength.</title>
        <authorList>
            <person name="Kono N."/>
            <person name="Nakamura H."/>
            <person name="Ohtoshi R."/>
            <person name="Tomita M."/>
            <person name="Numata K."/>
            <person name="Arakawa K."/>
        </authorList>
    </citation>
    <scope>NUCLEOTIDE SEQUENCE [LARGE SCALE GENOMIC DNA]</scope>
</reference>
<protein>
    <recommendedName>
        <fullName evidence="2">Tc1-like transposase DDE domain-containing protein</fullName>
    </recommendedName>
</protein>
<keyword evidence="4" id="KW-1185">Reference proteome</keyword>
<feature type="domain" description="Tc1-like transposase DDE" evidence="2">
    <location>
        <begin position="277"/>
        <end position="405"/>
    </location>
</feature>
<proteinExistence type="predicted"/>
<dbReference type="InterPro" id="IPR036397">
    <property type="entry name" value="RNaseH_sf"/>
</dbReference>
<dbReference type="OrthoDB" id="2266637at2759"/>
<feature type="compositionally biased region" description="Polar residues" evidence="1">
    <location>
        <begin position="458"/>
        <end position="467"/>
    </location>
</feature>
<dbReference type="Pfam" id="PF13358">
    <property type="entry name" value="DDE_3"/>
    <property type="match status" value="1"/>
</dbReference>
<dbReference type="Proteomes" id="UP000299102">
    <property type="component" value="Unassembled WGS sequence"/>
</dbReference>
<dbReference type="PANTHER" id="PTHR33939:SF1">
    <property type="entry name" value="DUF4371 DOMAIN-CONTAINING PROTEIN"/>
    <property type="match status" value="1"/>
</dbReference>
<evidence type="ECO:0000313" key="4">
    <source>
        <dbReference type="Proteomes" id="UP000299102"/>
    </source>
</evidence>
<dbReference type="PANTHER" id="PTHR33939">
    <property type="entry name" value="PROTEIN CBG22215"/>
    <property type="match status" value="1"/>
</dbReference>
<name>A0A4C1UAU7_EUMVA</name>